<feature type="transmembrane region" description="Helical" evidence="2">
    <location>
        <begin position="54"/>
        <end position="75"/>
    </location>
</feature>
<evidence type="ECO:0008006" key="5">
    <source>
        <dbReference type="Google" id="ProtNLM"/>
    </source>
</evidence>
<proteinExistence type="predicted"/>
<sequence length="230" mass="23730">MDRGNRILFVILGAVLLLAGLAVGLAGFGLIPAVDPATRLLPDQVRDRWHDWGTLAWIVAAAVGVLLAALGVLLARAQFVSGRGRPMPDLLLTDPALTGGHAAPPRSAAAGPDSAGGADSVAGAGSAGDAEPGPAAGPGRTRVRAAALVHGIERDLARHPKVRRVSVLLAGDAADPRVYARLELRAGADVPHVQAYVSESLARFTETTGLAPTDVDVVVQLTDRDQLRVR</sequence>
<name>A0A8J4A8E3_9ACTN</name>
<keyword evidence="2" id="KW-0472">Membrane</keyword>
<dbReference type="AlphaFoldDB" id="A0A8J4A8E3"/>
<protein>
    <recommendedName>
        <fullName evidence="5">Alkaline shock response membrane anchor protein AmaP</fullName>
    </recommendedName>
</protein>
<evidence type="ECO:0000313" key="3">
    <source>
        <dbReference type="EMBL" id="GIL24972.1"/>
    </source>
</evidence>
<dbReference type="RefSeq" id="WP_207122576.1">
    <property type="nucleotide sequence ID" value="NZ_BOPO01000002.1"/>
</dbReference>
<evidence type="ECO:0000256" key="1">
    <source>
        <dbReference type="SAM" id="MobiDB-lite"/>
    </source>
</evidence>
<reference evidence="4" key="1">
    <citation type="journal article" date="2021" name="Int. J. Syst. Evol. Microbiol.">
        <title>Actinocatenispora comari sp. nov., an endophytic actinomycete isolated from aerial parts of Comarum salesowianum.</title>
        <authorList>
            <person name="Oyunbileg N."/>
            <person name="Iizaka Y."/>
            <person name="Hamada M."/>
            <person name="Davaapurev B.O."/>
            <person name="Fukumoto A."/>
            <person name="Tsetseg B."/>
            <person name="Kato F."/>
            <person name="Tamura T."/>
            <person name="Batkhuu J."/>
            <person name="Anzai Y."/>
        </authorList>
    </citation>
    <scope>NUCLEOTIDE SEQUENCE [LARGE SCALE GENOMIC DNA]</scope>
    <source>
        <strain evidence="4">NUM-2625</strain>
    </source>
</reference>
<dbReference type="Proteomes" id="UP000614996">
    <property type="component" value="Unassembled WGS sequence"/>
</dbReference>
<keyword evidence="4" id="KW-1185">Reference proteome</keyword>
<accession>A0A8J4A8E3</accession>
<dbReference type="EMBL" id="BOPO01000002">
    <property type="protein sequence ID" value="GIL24972.1"/>
    <property type="molecule type" value="Genomic_DNA"/>
</dbReference>
<keyword evidence="2" id="KW-1133">Transmembrane helix</keyword>
<comment type="caution">
    <text evidence="3">The sequence shown here is derived from an EMBL/GenBank/DDBJ whole genome shotgun (WGS) entry which is preliminary data.</text>
</comment>
<gene>
    <name evidence="3" type="ORF">NUM_02270</name>
</gene>
<organism evidence="3 4">
    <name type="scientific">Actinocatenispora comari</name>
    <dbReference type="NCBI Taxonomy" id="2807577"/>
    <lineage>
        <taxon>Bacteria</taxon>
        <taxon>Bacillati</taxon>
        <taxon>Actinomycetota</taxon>
        <taxon>Actinomycetes</taxon>
        <taxon>Micromonosporales</taxon>
        <taxon>Micromonosporaceae</taxon>
        <taxon>Actinocatenispora</taxon>
    </lineage>
</organism>
<feature type="transmembrane region" description="Helical" evidence="2">
    <location>
        <begin position="7"/>
        <end position="34"/>
    </location>
</feature>
<evidence type="ECO:0000313" key="4">
    <source>
        <dbReference type="Proteomes" id="UP000614996"/>
    </source>
</evidence>
<keyword evidence="2" id="KW-0812">Transmembrane</keyword>
<evidence type="ECO:0000256" key="2">
    <source>
        <dbReference type="SAM" id="Phobius"/>
    </source>
</evidence>
<feature type="region of interest" description="Disordered" evidence="1">
    <location>
        <begin position="101"/>
        <end position="139"/>
    </location>
</feature>